<dbReference type="OrthoDB" id="6275927at2759"/>
<evidence type="ECO:0000313" key="6">
    <source>
        <dbReference type="EMBL" id="KAF2758737.1"/>
    </source>
</evidence>
<keyword evidence="7" id="KW-1185">Reference proteome</keyword>
<dbReference type="InterPro" id="IPR009088">
    <property type="entry name" value="TFIIA_b-brl"/>
</dbReference>
<feature type="region of interest" description="Disordered" evidence="5">
    <location>
        <begin position="50"/>
        <end position="95"/>
    </location>
</feature>
<evidence type="ECO:0000256" key="3">
    <source>
        <dbReference type="ARBA" id="ARBA00023163"/>
    </source>
</evidence>
<feature type="region of interest" description="Disordered" evidence="5">
    <location>
        <begin position="289"/>
        <end position="346"/>
    </location>
</feature>
<dbReference type="SMART" id="SM01371">
    <property type="entry name" value="TFIIA"/>
    <property type="match status" value="1"/>
</dbReference>
<evidence type="ECO:0000256" key="4">
    <source>
        <dbReference type="ARBA" id="ARBA00023242"/>
    </source>
</evidence>
<dbReference type="Gene3D" id="1.10.287.100">
    <property type="match status" value="1"/>
</dbReference>
<dbReference type="PANTHER" id="PTHR12694">
    <property type="entry name" value="TRANSCRIPTION INITIATION FACTOR IIA SUBUNIT 1"/>
    <property type="match status" value="1"/>
</dbReference>
<dbReference type="AlphaFoldDB" id="A0A6A6WAW9"/>
<evidence type="ECO:0000256" key="5">
    <source>
        <dbReference type="SAM" id="MobiDB-lite"/>
    </source>
</evidence>
<dbReference type="SUPFAM" id="SSF50784">
    <property type="entry name" value="Transcription factor IIA (TFIIA), beta-barrel domain"/>
    <property type="match status" value="1"/>
</dbReference>
<dbReference type="GeneID" id="54488022"/>
<protein>
    <submittedName>
        <fullName evidence="6">Transcription factor IIA, alpha/beta subunit</fullName>
    </submittedName>
</protein>
<feature type="compositionally biased region" description="Pro residues" evidence="5">
    <location>
        <begin position="57"/>
        <end position="69"/>
    </location>
</feature>
<organism evidence="6 7">
    <name type="scientific">Pseudovirgaria hyperparasitica</name>
    <dbReference type="NCBI Taxonomy" id="470096"/>
    <lineage>
        <taxon>Eukaryota</taxon>
        <taxon>Fungi</taxon>
        <taxon>Dikarya</taxon>
        <taxon>Ascomycota</taxon>
        <taxon>Pezizomycotina</taxon>
        <taxon>Dothideomycetes</taxon>
        <taxon>Dothideomycetes incertae sedis</taxon>
        <taxon>Acrospermales</taxon>
        <taxon>Acrospermaceae</taxon>
        <taxon>Pseudovirgaria</taxon>
    </lineage>
</organism>
<sequence length="395" mass="44265">MSNGIVGATYQAIIAKVIEASENDFLENGVDQSLLHEMREGWQKRLTDLKGANYPWDPTPPQPINPPTVPSNGPKPEQSTTSMNGQQPGQRSNYTGPQIKQEMKQEDGLSNLPSQEYPPPVPTYRSGLDRNVAQQRAADLLQRDFGSQAAQSIAAIPTQANGQQRPQHIQMPPQNQQQQMQRMQQHLQQQAQQQRQQQLQQLQAQNQQRQQQQSNVYQAQHDGAGDEPMEWTAHLAAMHSQGESSRMAADAFLQSQIDSLSASMDSGLLVPLDEIPASRRSKLKKAVKRRAAWVPSQASSSEPRVPQLDGIDDDDDDDDEKKIPDDEAINSDLDDSEDELNEADDDSQDIGDIMLCTYDKVQRVKNKWKCTLKDGILTTNGKDYLFHKATGEFEW</sequence>
<name>A0A6A6WAW9_9PEZI</name>
<dbReference type="GO" id="GO:0006367">
    <property type="term" value="P:transcription initiation at RNA polymerase II promoter"/>
    <property type="evidence" value="ECO:0007669"/>
    <property type="project" value="InterPro"/>
</dbReference>
<reference evidence="6" key="1">
    <citation type="journal article" date="2020" name="Stud. Mycol.">
        <title>101 Dothideomycetes genomes: a test case for predicting lifestyles and emergence of pathogens.</title>
        <authorList>
            <person name="Haridas S."/>
            <person name="Albert R."/>
            <person name="Binder M."/>
            <person name="Bloem J."/>
            <person name="Labutti K."/>
            <person name="Salamov A."/>
            <person name="Andreopoulos B."/>
            <person name="Baker S."/>
            <person name="Barry K."/>
            <person name="Bills G."/>
            <person name="Bluhm B."/>
            <person name="Cannon C."/>
            <person name="Castanera R."/>
            <person name="Culley D."/>
            <person name="Daum C."/>
            <person name="Ezra D."/>
            <person name="Gonzalez J."/>
            <person name="Henrissat B."/>
            <person name="Kuo A."/>
            <person name="Liang C."/>
            <person name="Lipzen A."/>
            <person name="Lutzoni F."/>
            <person name="Magnuson J."/>
            <person name="Mondo S."/>
            <person name="Nolan M."/>
            <person name="Ohm R."/>
            <person name="Pangilinan J."/>
            <person name="Park H.-J."/>
            <person name="Ramirez L."/>
            <person name="Alfaro M."/>
            <person name="Sun H."/>
            <person name="Tritt A."/>
            <person name="Yoshinaga Y."/>
            <person name="Zwiers L.-H."/>
            <person name="Turgeon B."/>
            <person name="Goodwin S."/>
            <person name="Spatafora J."/>
            <person name="Crous P."/>
            <person name="Grigoriev I."/>
        </authorList>
    </citation>
    <scope>NUCLEOTIDE SEQUENCE</scope>
    <source>
        <strain evidence="6">CBS 121739</strain>
    </source>
</reference>
<dbReference type="InterPro" id="IPR004855">
    <property type="entry name" value="TFIIA_asu/bsu"/>
</dbReference>
<feature type="compositionally biased region" description="Low complexity" evidence="5">
    <location>
        <begin position="166"/>
        <end position="192"/>
    </location>
</feature>
<evidence type="ECO:0000256" key="1">
    <source>
        <dbReference type="ARBA" id="ARBA00004123"/>
    </source>
</evidence>
<keyword evidence="4" id="KW-0539">Nucleus</keyword>
<dbReference type="SUPFAM" id="SSF47396">
    <property type="entry name" value="Transcription factor IIA (TFIIA), alpha-helical domain"/>
    <property type="match status" value="1"/>
</dbReference>
<feature type="compositionally biased region" description="Polar residues" evidence="5">
    <location>
        <begin position="77"/>
        <end position="95"/>
    </location>
</feature>
<evidence type="ECO:0000313" key="7">
    <source>
        <dbReference type="Proteomes" id="UP000799437"/>
    </source>
</evidence>
<accession>A0A6A6WAW9</accession>
<feature type="compositionally biased region" description="Acidic residues" evidence="5">
    <location>
        <begin position="310"/>
        <end position="319"/>
    </location>
</feature>
<dbReference type="CDD" id="cd07976">
    <property type="entry name" value="TFIIA_alpha_beta_like"/>
    <property type="match status" value="1"/>
</dbReference>
<dbReference type="FunFam" id="2.30.18.10:FF:000006">
    <property type="entry name" value="Transcription factor TFIIA complex subunit Toa1"/>
    <property type="match status" value="1"/>
</dbReference>
<dbReference type="RefSeq" id="XP_033601188.1">
    <property type="nucleotide sequence ID" value="XM_033746968.1"/>
</dbReference>
<dbReference type="Proteomes" id="UP000799437">
    <property type="component" value="Unassembled WGS sequence"/>
</dbReference>
<feature type="compositionally biased region" description="Acidic residues" evidence="5">
    <location>
        <begin position="326"/>
        <end position="346"/>
    </location>
</feature>
<comment type="similarity">
    <text evidence="2">Belongs to the TFIIA subunit 1 family.</text>
</comment>
<keyword evidence="3" id="KW-0804">Transcription</keyword>
<dbReference type="PANTHER" id="PTHR12694:SF8">
    <property type="entry name" value="TRANSCRIPTION INITIATION FACTOR IIA SUBUNIT 1"/>
    <property type="match status" value="1"/>
</dbReference>
<gene>
    <name evidence="6" type="ORF">EJ05DRAFT_500256</name>
</gene>
<dbReference type="EMBL" id="ML996571">
    <property type="protein sequence ID" value="KAF2758737.1"/>
    <property type="molecule type" value="Genomic_DNA"/>
</dbReference>
<dbReference type="Pfam" id="PF03153">
    <property type="entry name" value="TFIIA"/>
    <property type="match status" value="1"/>
</dbReference>
<proteinExistence type="inferred from homology"/>
<dbReference type="GO" id="GO:0005672">
    <property type="term" value="C:transcription factor TFIIA complex"/>
    <property type="evidence" value="ECO:0007669"/>
    <property type="project" value="InterPro"/>
</dbReference>
<dbReference type="Gene3D" id="2.30.18.10">
    <property type="entry name" value="Transcription factor IIA (TFIIA), beta-barrel domain"/>
    <property type="match status" value="1"/>
</dbReference>
<evidence type="ECO:0000256" key="2">
    <source>
        <dbReference type="ARBA" id="ARBA00010059"/>
    </source>
</evidence>
<feature type="region of interest" description="Disordered" evidence="5">
    <location>
        <begin position="159"/>
        <end position="192"/>
    </location>
</feature>
<comment type="subcellular location">
    <subcellularLocation>
        <location evidence="1">Nucleus</location>
    </subcellularLocation>
</comment>